<proteinExistence type="predicted"/>
<protein>
    <submittedName>
        <fullName evidence="1">Uncharacterized protein</fullName>
    </submittedName>
</protein>
<name>A0A9P5XPL6_9AGAR</name>
<dbReference type="EMBL" id="MU150751">
    <property type="protein sequence ID" value="KAF9455342.1"/>
    <property type="molecule type" value="Genomic_DNA"/>
</dbReference>
<dbReference type="OrthoDB" id="3247418at2759"/>
<comment type="caution">
    <text evidence="1">The sequence shown here is derived from an EMBL/GenBank/DDBJ whole genome shotgun (WGS) entry which is preliminary data.</text>
</comment>
<dbReference type="AlphaFoldDB" id="A0A9P5XPL6"/>
<organism evidence="1 2">
    <name type="scientific">Collybia nuda</name>
    <dbReference type="NCBI Taxonomy" id="64659"/>
    <lineage>
        <taxon>Eukaryota</taxon>
        <taxon>Fungi</taxon>
        <taxon>Dikarya</taxon>
        <taxon>Basidiomycota</taxon>
        <taxon>Agaricomycotina</taxon>
        <taxon>Agaricomycetes</taxon>
        <taxon>Agaricomycetidae</taxon>
        <taxon>Agaricales</taxon>
        <taxon>Tricholomatineae</taxon>
        <taxon>Clitocybaceae</taxon>
        <taxon>Collybia</taxon>
    </lineage>
</organism>
<reference evidence="1" key="1">
    <citation type="submission" date="2020-11" db="EMBL/GenBank/DDBJ databases">
        <authorList>
            <consortium name="DOE Joint Genome Institute"/>
            <person name="Ahrendt S."/>
            <person name="Riley R."/>
            <person name="Andreopoulos W."/>
            <person name="Labutti K."/>
            <person name="Pangilinan J."/>
            <person name="Ruiz-Duenas F.J."/>
            <person name="Barrasa J.M."/>
            <person name="Sanchez-Garcia M."/>
            <person name="Camarero S."/>
            <person name="Miyauchi S."/>
            <person name="Serrano A."/>
            <person name="Linde D."/>
            <person name="Babiker R."/>
            <person name="Drula E."/>
            <person name="Ayuso-Fernandez I."/>
            <person name="Pacheco R."/>
            <person name="Padilla G."/>
            <person name="Ferreira P."/>
            <person name="Barriuso J."/>
            <person name="Kellner H."/>
            <person name="Castanera R."/>
            <person name="Alfaro M."/>
            <person name="Ramirez L."/>
            <person name="Pisabarro A.G."/>
            <person name="Kuo A."/>
            <person name="Tritt A."/>
            <person name="Lipzen A."/>
            <person name="He G."/>
            <person name="Yan M."/>
            <person name="Ng V."/>
            <person name="Cullen D."/>
            <person name="Martin F."/>
            <person name="Rosso M.-N."/>
            <person name="Henrissat B."/>
            <person name="Hibbett D."/>
            <person name="Martinez A.T."/>
            <person name="Grigoriev I.V."/>
        </authorList>
    </citation>
    <scope>NUCLEOTIDE SEQUENCE</scope>
    <source>
        <strain evidence="1">CBS 247.69</strain>
    </source>
</reference>
<sequence length="312" mass="35508">MQLPDLREKMNKEVFSAVIEKIGSDKVALETFASYHTPKPLKHAVLGIDIMEAVWADMKNTQLPSWIGTVPHNWGTAACGKISADNWHVICTVHLPITLIRLWAQETGCRKDILANFMDLVAAVRIANMHVSTQNQIIAYNQTIERYVTGLQRLYPNFKLKPTHHVSLHIGDILWLFGPVHSHSAPFFERYINFLHRINTNQKLGELESTFMCAATKSTNICTILAEDEDIRQVVLKMVNEIEATSLEDVQGFRRASMLDHTLSNWYTNSATEQTQLQEHEHRLFHIFIGRIFPDRVSGVSPQVLAVDEISL</sequence>
<evidence type="ECO:0000313" key="2">
    <source>
        <dbReference type="Proteomes" id="UP000807353"/>
    </source>
</evidence>
<evidence type="ECO:0000313" key="1">
    <source>
        <dbReference type="EMBL" id="KAF9455342.1"/>
    </source>
</evidence>
<dbReference type="Proteomes" id="UP000807353">
    <property type="component" value="Unassembled WGS sequence"/>
</dbReference>
<accession>A0A9P5XPL6</accession>
<gene>
    <name evidence="1" type="ORF">BDZ94DRAFT_1316338</name>
</gene>
<keyword evidence="2" id="KW-1185">Reference proteome</keyword>